<feature type="compositionally biased region" description="Low complexity" evidence="1">
    <location>
        <begin position="152"/>
        <end position="164"/>
    </location>
</feature>
<dbReference type="EMBL" id="JAGRRH010000005">
    <property type="protein sequence ID" value="KAG7369498.1"/>
    <property type="molecule type" value="Genomic_DNA"/>
</dbReference>
<name>A0A9K3LWT1_9STRA</name>
<sequence>MVWNALKNAIGLGGGQPTWDDDDGQPTRLPQYFPVEPKGCEKHSQNLFQCLSNEATAKARDMERVGYHQSYFHDVTPIPTDPKAAEAVKADPTNPDYPKPNDNPLDECKKFIAYYKQCCDRKLKLKKNWILTESVRVQEEYRYQGPEKENVTATRTTTTASNNK</sequence>
<keyword evidence="3" id="KW-1185">Reference proteome</keyword>
<reference evidence="2" key="2">
    <citation type="submission" date="2021-04" db="EMBL/GenBank/DDBJ databases">
        <authorList>
            <person name="Podell S."/>
        </authorList>
    </citation>
    <scope>NUCLEOTIDE SEQUENCE</scope>
    <source>
        <strain evidence="2">Hildebrandi</strain>
    </source>
</reference>
<organism evidence="2 3">
    <name type="scientific">Nitzschia inconspicua</name>
    <dbReference type="NCBI Taxonomy" id="303405"/>
    <lineage>
        <taxon>Eukaryota</taxon>
        <taxon>Sar</taxon>
        <taxon>Stramenopiles</taxon>
        <taxon>Ochrophyta</taxon>
        <taxon>Bacillariophyta</taxon>
        <taxon>Bacillariophyceae</taxon>
        <taxon>Bacillariophycidae</taxon>
        <taxon>Bacillariales</taxon>
        <taxon>Bacillariaceae</taxon>
        <taxon>Nitzschia</taxon>
    </lineage>
</organism>
<evidence type="ECO:0000313" key="3">
    <source>
        <dbReference type="Proteomes" id="UP000693970"/>
    </source>
</evidence>
<proteinExistence type="predicted"/>
<evidence type="ECO:0000313" key="2">
    <source>
        <dbReference type="EMBL" id="KAG7369498.1"/>
    </source>
</evidence>
<evidence type="ECO:0000256" key="1">
    <source>
        <dbReference type="SAM" id="MobiDB-lite"/>
    </source>
</evidence>
<reference evidence="2" key="1">
    <citation type="journal article" date="2021" name="Sci. Rep.">
        <title>Diploid genomic architecture of Nitzschia inconspicua, an elite biomass production diatom.</title>
        <authorList>
            <person name="Oliver A."/>
            <person name="Podell S."/>
            <person name="Pinowska A."/>
            <person name="Traller J.C."/>
            <person name="Smith S.R."/>
            <person name="McClure R."/>
            <person name="Beliaev A."/>
            <person name="Bohutskyi P."/>
            <person name="Hill E.A."/>
            <person name="Rabines A."/>
            <person name="Zheng H."/>
            <person name="Allen L.Z."/>
            <person name="Kuo A."/>
            <person name="Grigoriev I.V."/>
            <person name="Allen A.E."/>
            <person name="Hazlebeck D."/>
            <person name="Allen E.E."/>
        </authorList>
    </citation>
    <scope>NUCLEOTIDE SEQUENCE</scope>
    <source>
        <strain evidence="2">Hildebrandi</strain>
    </source>
</reference>
<comment type="caution">
    <text evidence="2">The sequence shown here is derived from an EMBL/GenBank/DDBJ whole genome shotgun (WGS) entry which is preliminary data.</text>
</comment>
<gene>
    <name evidence="2" type="ORF">IV203_027244</name>
</gene>
<accession>A0A9K3LWT1</accession>
<dbReference type="OrthoDB" id="37579at2759"/>
<feature type="region of interest" description="Disordered" evidence="1">
    <location>
        <begin position="75"/>
        <end position="102"/>
    </location>
</feature>
<feature type="region of interest" description="Disordered" evidence="1">
    <location>
        <begin position="142"/>
        <end position="164"/>
    </location>
</feature>
<dbReference type="Proteomes" id="UP000693970">
    <property type="component" value="Unassembled WGS sequence"/>
</dbReference>
<protein>
    <submittedName>
        <fullName evidence="2">Uncharacterized protein</fullName>
    </submittedName>
</protein>
<dbReference type="AlphaFoldDB" id="A0A9K3LWT1"/>